<keyword evidence="7" id="KW-0067">ATP-binding</keyword>
<dbReference type="PANTHER" id="PTHR24421">
    <property type="entry name" value="NITRATE/NITRITE SENSOR PROTEIN NARX-RELATED"/>
    <property type="match status" value="1"/>
</dbReference>
<dbReference type="GO" id="GO:0016020">
    <property type="term" value="C:membrane"/>
    <property type="evidence" value="ECO:0007669"/>
    <property type="project" value="InterPro"/>
</dbReference>
<feature type="transmembrane region" description="Helical" evidence="10">
    <location>
        <begin position="21"/>
        <end position="43"/>
    </location>
</feature>
<dbReference type="GO" id="GO:0005524">
    <property type="term" value="F:ATP binding"/>
    <property type="evidence" value="ECO:0007669"/>
    <property type="project" value="UniProtKB-KW"/>
</dbReference>
<evidence type="ECO:0000256" key="9">
    <source>
        <dbReference type="SAM" id="MobiDB-lite"/>
    </source>
</evidence>
<gene>
    <name evidence="12" type="ORF">FHQ09_06855</name>
</gene>
<accession>A0A5C4X352</accession>
<keyword evidence="10" id="KW-1133">Transmembrane helix</keyword>
<evidence type="ECO:0000256" key="3">
    <source>
        <dbReference type="ARBA" id="ARBA00022553"/>
    </source>
</evidence>
<feature type="transmembrane region" description="Helical" evidence="10">
    <location>
        <begin position="55"/>
        <end position="77"/>
    </location>
</feature>
<keyword evidence="8" id="KW-0902">Two-component regulatory system</keyword>
<dbReference type="GO" id="GO:0046983">
    <property type="term" value="F:protein dimerization activity"/>
    <property type="evidence" value="ECO:0007669"/>
    <property type="project" value="InterPro"/>
</dbReference>
<keyword evidence="6" id="KW-0418">Kinase</keyword>
<keyword evidence="5" id="KW-0547">Nucleotide-binding</keyword>
<evidence type="ECO:0000256" key="8">
    <source>
        <dbReference type="ARBA" id="ARBA00023012"/>
    </source>
</evidence>
<dbReference type="InterPro" id="IPR050482">
    <property type="entry name" value="Sensor_HK_TwoCompSys"/>
</dbReference>
<evidence type="ECO:0000256" key="5">
    <source>
        <dbReference type="ARBA" id="ARBA00022741"/>
    </source>
</evidence>
<dbReference type="EMBL" id="VDMQ01000003">
    <property type="protein sequence ID" value="TNM55945.1"/>
    <property type="molecule type" value="Genomic_DNA"/>
</dbReference>
<organism evidence="12 13">
    <name type="scientific">Brevibacterium sediminis</name>
    <dbReference type="NCBI Taxonomy" id="1857024"/>
    <lineage>
        <taxon>Bacteria</taxon>
        <taxon>Bacillati</taxon>
        <taxon>Actinomycetota</taxon>
        <taxon>Actinomycetes</taxon>
        <taxon>Micrococcales</taxon>
        <taxon>Brevibacteriaceae</taxon>
        <taxon>Brevibacterium</taxon>
    </lineage>
</organism>
<dbReference type="AlphaFoldDB" id="A0A5C4X352"/>
<feature type="region of interest" description="Disordered" evidence="9">
    <location>
        <begin position="336"/>
        <end position="360"/>
    </location>
</feature>
<dbReference type="Gene3D" id="3.30.565.10">
    <property type="entry name" value="Histidine kinase-like ATPase, C-terminal domain"/>
    <property type="match status" value="1"/>
</dbReference>
<dbReference type="Gene3D" id="1.20.5.1930">
    <property type="match status" value="1"/>
</dbReference>
<evidence type="ECO:0000313" key="13">
    <source>
        <dbReference type="Proteomes" id="UP000314223"/>
    </source>
</evidence>
<evidence type="ECO:0000313" key="12">
    <source>
        <dbReference type="EMBL" id="TNM55945.1"/>
    </source>
</evidence>
<dbReference type="PANTHER" id="PTHR24421:SF10">
    <property type="entry name" value="NITRATE_NITRITE SENSOR PROTEIN NARQ"/>
    <property type="match status" value="1"/>
</dbReference>
<protein>
    <recommendedName>
        <fullName evidence="2">histidine kinase</fullName>
        <ecNumber evidence="2">2.7.13.3</ecNumber>
    </recommendedName>
</protein>
<dbReference type="InterPro" id="IPR036890">
    <property type="entry name" value="HATPase_C_sf"/>
</dbReference>
<evidence type="ECO:0000256" key="7">
    <source>
        <dbReference type="ARBA" id="ARBA00022840"/>
    </source>
</evidence>
<evidence type="ECO:0000259" key="11">
    <source>
        <dbReference type="Pfam" id="PF07730"/>
    </source>
</evidence>
<evidence type="ECO:0000256" key="10">
    <source>
        <dbReference type="SAM" id="Phobius"/>
    </source>
</evidence>
<sequence length="522" mass="53851">MSARRCSLVAMGAWAAKLWRRLLVLLIGGVIAVPYMAVIIWAVSAWNEVSDRSLAFSMLAFSAVVFVLLCIPAFLAVMRALERTLAEQLLELSIPIPPRRPTWSDRLRGALFYFGHAFAGALLLITVVVVLPSVLLMVADPQQASELSNGLLGIAGSPAGATAGSPAGNADPSAGTGAESVVVLSAGLVQILAPVILLLLTATIIAEGYFLPHYAQILLGPSAADRAELAGAERVRRFRRTVLAREVHDSIGHALTVTMMQAAVAKRALHQDQILAEAAVDEIARTSREAVAELDHVLALLRAEADGAVSDESTAGDADALGVADAIDGADALDGAESEAVEGGELAGDGDSGSAGPPRRTMLDITRLAEEARAIGHPTRLTVSGDATGLPPTVVHELHRIVREAVTNSLRHATTPGLDVAVDIGADCVQVVTRNAGAAAGPVLGSSEKGRAEGKAAADAKAAGDAKGIAGAKGAAASARQSRGLVGIGERAALFGGSADWGIENGQWILQVRLPYSEGQMP</sequence>
<comment type="caution">
    <text evidence="12">The sequence shown here is derived from an EMBL/GenBank/DDBJ whole genome shotgun (WGS) entry which is preliminary data.</text>
</comment>
<evidence type="ECO:0000256" key="4">
    <source>
        <dbReference type="ARBA" id="ARBA00022679"/>
    </source>
</evidence>
<keyword evidence="3" id="KW-0597">Phosphoprotein</keyword>
<dbReference type="GO" id="GO:0000155">
    <property type="term" value="F:phosphorelay sensor kinase activity"/>
    <property type="evidence" value="ECO:0007669"/>
    <property type="project" value="InterPro"/>
</dbReference>
<keyword evidence="10" id="KW-0472">Membrane</keyword>
<dbReference type="Pfam" id="PF07730">
    <property type="entry name" value="HisKA_3"/>
    <property type="match status" value="1"/>
</dbReference>
<dbReference type="Proteomes" id="UP000314223">
    <property type="component" value="Unassembled WGS sequence"/>
</dbReference>
<proteinExistence type="predicted"/>
<feature type="transmembrane region" description="Helical" evidence="10">
    <location>
        <begin position="110"/>
        <end position="139"/>
    </location>
</feature>
<dbReference type="InterPro" id="IPR011712">
    <property type="entry name" value="Sig_transdc_His_kin_sub3_dim/P"/>
</dbReference>
<dbReference type="EC" id="2.7.13.3" evidence="2"/>
<feature type="domain" description="Signal transduction histidine kinase subgroup 3 dimerisation and phosphoacceptor" evidence="11">
    <location>
        <begin position="240"/>
        <end position="304"/>
    </location>
</feature>
<keyword evidence="4" id="KW-0808">Transferase</keyword>
<evidence type="ECO:0000256" key="6">
    <source>
        <dbReference type="ARBA" id="ARBA00022777"/>
    </source>
</evidence>
<keyword evidence="10" id="KW-0812">Transmembrane</keyword>
<comment type="catalytic activity">
    <reaction evidence="1">
        <text>ATP + protein L-histidine = ADP + protein N-phospho-L-histidine.</text>
        <dbReference type="EC" id="2.7.13.3"/>
    </reaction>
</comment>
<evidence type="ECO:0000256" key="2">
    <source>
        <dbReference type="ARBA" id="ARBA00012438"/>
    </source>
</evidence>
<evidence type="ECO:0000256" key="1">
    <source>
        <dbReference type="ARBA" id="ARBA00000085"/>
    </source>
</evidence>
<name>A0A5C4X352_9MICO</name>
<reference evidence="12 13" key="1">
    <citation type="submission" date="2019-06" db="EMBL/GenBank/DDBJ databases">
        <authorList>
            <person name="Mardanova A.M."/>
            <person name="Pudova D.S."/>
            <person name="Shagimardanova E.I."/>
            <person name="Gogoleva N.E."/>
            <person name="Lutfullin M.T."/>
            <person name="Hadieva G.F."/>
            <person name="Sharipova M.R."/>
        </authorList>
    </citation>
    <scope>NUCLEOTIDE SEQUENCE [LARGE SCALE GENOMIC DNA]</scope>
    <source>
        <strain evidence="12 13">MG-1</strain>
    </source>
</reference>